<dbReference type="PANTHER" id="PTHR43236">
    <property type="entry name" value="ANTITOXIN HIGA1"/>
    <property type="match status" value="1"/>
</dbReference>
<dbReference type="EMBL" id="REFR01000013">
    <property type="protein sequence ID" value="RMB04695.1"/>
    <property type="molecule type" value="Genomic_DNA"/>
</dbReference>
<dbReference type="InterPro" id="IPR001387">
    <property type="entry name" value="Cro/C1-type_HTH"/>
</dbReference>
<dbReference type="AlphaFoldDB" id="A0A3M0C712"/>
<dbReference type="SUPFAM" id="SSF47413">
    <property type="entry name" value="lambda repressor-like DNA-binding domains"/>
    <property type="match status" value="1"/>
</dbReference>
<dbReference type="SMART" id="SM00530">
    <property type="entry name" value="HTH_XRE"/>
    <property type="match status" value="1"/>
</dbReference>
<accession>A0A3M0C712</accession>
<evidence type="ECO:0000313" key="3">
    <source>
        <dbReference type="EMBL" id="RMB04695.1"/>
    </source>
</evidence>
<dbReference type="Pfam" id="PF01381">
    <property type="entry name" value="HTH_3"/>
    <property type="match status" value="1"/>
</dbReference>
<gene>
    <name evidence="3" type="ORF">BXY39_2967</name>
</gene>
<name>A0A3M0C712_9PROT</name>
<feature type="region of interest" description="Disordered" evidence="1">
    <location>
        <begin position="1"/>
        <end position="22"/>
    </location>
</feature>
<evidence type="ECO:0000256" key="1">
    <source>
        <dbReference type="SAM" id="MobiDB-lite"/>
    </source>
</evidence>
<evidence type="ECO:0000313" key="4">
    <source>
        <dbReference type="Proteomes" id="UP000271227"/>
    </source>
</evidence>
<dbReference type="PANTHER" id="PTHR43236:SF1">
    <property type="entry name" value="BLL7220 PROTEIN"/>
    <property type="match status" value="1"/>
</dbReference>
<dbReference type="InterPro" id="IPR052345">
    <property type="entry name" value="Rad_response_metalloprotease"/>
</dbReference>
<dbReference type="InterPro" id="IPR010982">
    <property type="entry name" value="Lambda_DNA-bd_dom_sf"/>
</dbReference>
<dbReference type="GO" id="GO:0003677">
    <property type="term" value="F:DNA binding"/>
    <property type="evidence" value="ECO:0007669"/>
    <property type="project" value="InterPro"/>
</dbReference>
<proteinExistence type="predicted"/>
<dbReference type="PROSITE" id="PS50943">
    <property type="entry name" value="HTH_CROC1"/>
    <property type="match status" value="1"/>
</dbReference>
<evidence type="ECO:0000259" key="2">
    <source>
        <dbReference type="PROSITE" id="PS50943"/>
    </source>
</evidence>
<protein>
    <submittedName>
        <fullName evidence="3">Helix-turn-helix protein</fullName>
    </submittedName>
</protein>
<dbReference type="FunCoup" id="A0A3M0C712">
    <property type="interactions" value="3"/>
</dbReference>
<feature type="compositionally biased region" description="Basic and acidic residues" evidence="1">
    <location>
        <begin position="1"/>
        <end position="14"/>
    </location>
</feature>
<comment type="caution">
    <text evidence="3">The sequence shown here is derived from an EMBL/GenBank/DDBJ whole genome shotgun (WGS) entry which is preliminary data.</text>
</comment>
<feature type="domain" description="HTH cro/C1-type" evidence="2">
    <location>
        <begin position="31"/>
        <end position="85"/>
    </location>
</feature>
<keyword evidence="4" id="KW-1185">Reference proteome</keyword>
<dbReference type="RefSeq" id="WP_170163864.1">
    <property type="nucleotide sequence ID" value="NZ_REFR01000013.1"/>
</dbReference>
<organism evidence="3 4">
    <name type="scientific">Eilatimonas milleporae</name>
    <dbReference type="NCBI Taxonomy" id="911205"/>
    <lineage>
        <taxon>Bacteria</taxon>
        <taxon>Pseudomonadati</taxon>
        <taxon>Pseudomonadota</taxon>
        <taxon>Alphaproteobacteria</taxon>
        <taxon>Kordiimonadales</taxon>
        <taxon>Kordiimonadaceae</taxon>
        <taxon>Eilatimonas</taxon>
    </lineage>
</organism>
<dbReference type="CDD" id="cd00093">
    <property type="entry name" value="HTH_XRE"/>
    <property type="match status" value="1"/>
</dbReference>
<sequence>MARADWANRMDGADWHPPAPNPVDRMIGQRLRTLRIACGLSQSALAGAAGVSFQQVQKYETGANKIAPSKLLRLALALGIQPADFFNGLDDGMNALETAAADPSGDCARLLYAFARIPEPHIRESFVAFVKAMAEREGV</sequence>
<dbReference type="Gene3D" id="1.10.260.40">
    <property type="entry name" value="lambda repressor-like DNA-binding domains"/>
    <property type="match status" value="1"/>
</dbReference>
<reference evidence="3 4" key="1">
    <citation type="submission" date="2018-10" db="EMBL/GenBank/DDBJ databases">
        <title>Genomic Encyclopedia of Archaeal and Bacterial Type Strains, Phase II (KMG-II): from individual species to whole genera.</title>
        <authorList>
            <person name="Goeker M."/>
        </authorList>
    </citation>
    <scope>NUCLEOTIDE SEQUENCE [LARGE SCALE GENOMIC DNA]</scope>
    <source>
        <strain evidence="3 4">DSM 25217</strain>
    </source>
</reference>
<dbReference type="Proteomes" id="UP000271227">
    <property type="component" value="Unassembled WGS sequence"/>
</dbReference>
<dbReference type="InParanoid" id="A0A3M0C712"/>